<dbReference type="InterPro" id="IPR051657">
    <property type="entry name" value="RNF168/RNF169_E3_ubiq-ligase"/>
</dbReference>
<dbReference type="GO" id="GO:0035861">
    <property type="term" value="C:site of double-strand break"/>
    <property type="evidence" value="ECO:0007669"/>
    <property type="project" value="TreeGrafter"/>
</dbReference>
<dbReference type="Pfam" id="PF14447">
    <property type="entry name" value="Prok-RING_4"/>
    <property type="match status" value="1"/>
</dbReference>
<keyword evidence="7 15" id="KW-0863">Zinc-finger</keyword>
<evidence type="ECO:0000256" key="2">
    <source>
        <dbReference type="ARBA" id="ARBA00004123"/>
    </source>
</evidence>
<protein>
    <recommendedName>
        <fullName evidence="3">RING-type E3 ubiquitin transferase</fullName>
        <ecNumber evidence="3">2.3.2.27</ecNumber>
    </recommendedName>
    <alternativeName>
        <fullName evidence="13 14">RING-type E3 ubiquitin transferase RNF168</fullName>
    </alternativeName>
</protein>
<reference evidence="17" key="1">
    <citation type="submission" date="2020-03" db="EMBL/GenBank/DDBJ databases">
        <title>Studies in the Genomics of Life Span.</title>
        <authorList>
            <person name="Glass D."/>
        </authorList>
    </citation>
    <scope>NUCLEOTIDE SEQUENCE</scope>
    <source>
        <strain evidence="17">SUZIE</strain>
        <tissue evidence="17">Muscle</tissue>
    </source>
</reference>
<comment type="subcellular location">
    <subcellularLocation>
        <location evidence="2">Nucleus</location>
    </subcellularLocation>
</comment>
<dbReference type="GO" id="GO:0009314">
    <property type="term" value="P:response to radiation"/>
    <property type="evidence" value="ECO:0007669"/>
    <property type="project" value="UniProtKB-ARBA"/>
</dbReference>
<dbReference type="FunFam" id="3.30.40.10:FF:000466">
    <property type="entry name" value="E3 ubiquitin-protein ligase RNF168"/>
    <property type="match status" value="1"/>
</dbReference>
<evidence type="ECO:0000256" key="6">
    <source>
        <dbReference type="ARBA" id="ARBA00022763"/>
    </source>
</evidence>
<comment type="catalytic activity">
    <reaction evidence="1">
        <text>S-ubiquitinyl-[E2 ubiquitin-conjugating enzyme]-L-cysteine + [acceptor protein]-L-lysine = [E2 ubiquitin-conjugating enzyme]-L-cysteine + N(6)-ubiquitinyl-[acceptor protein]-L-lysine.</text>
        <dbReference type="EC" id="2.3.2.27"/>
    </reaction>
</comment>
<evidence type="ECO:0000256" key="12">
    <source>
        <dbReference type="ARBA" id="ARBA00023242"/>
    </source>
</evidence>
<comment type="caution">
    <text evidence="17">The sequence shown here is derived from an EMBL/GenBank/DDBJ whole genome shotgun (WGS) entry which is preliminary data.</text>
</comment>
<dbReference type="InterPro" id="IPR001841">
    <property type="entry name" value="Znf_RING"/>
</dbReference>
<proteinExistence type="predicted"/>
<evidence type="ECO:0000313" key="17">
    <source>
        <dbReference type="EMBL" id="MBZ3879815.1"/>
    </source>
</evidence>
<dbReference type="PANTHER" id="PTHR23328">
    <property type="entry name" value="RING-TYPE DOMAIN-CONTAINING PROTEIN"/>
    <property type="match status" value="1"/>
</dbReference>
<dbReference type="GO" id="GO:0008270">
    <property type="term" value="F:zinc ion binding"/>
    <property type="evidence" value="ECO:0007669"/>
    <property type="project" value="UniProtKB-KW"/>
</dbReference>
<keyword evidence="4" id="KW-0808">Transferase</keyword>
<evidence type="ECO:0000256" key="4">
    <source>
        <dbReference type="ARBA" id="ARBA00022679"/>
    </source>
</evidence>
<keyword evidence="11" id="KW-0234">DNA repair</keyword>
<evidence type="ECO:0000256" key="7">
    <source>
        <dbReference type="ARBA" id="ARBA00022771"/>
    </source>
</evidence>
<evidence type="ECO:0000259" key="16">
    <source>
        <dbReference type="PROSITE" id="PS50089"/>
    </source>
</evidence>
<sequence>MVKWVKQKSCHLSQVSWLERHSLSSAQSQSRSRPEHWDLVVMLNRTPYHIKMALPKEAIPFLSQCLCQICVEILIKPVTLSCNHMLCNPCFQSTVKKASLCCPFCHRRVSSWTRYHTRRNSLINVEILETIQKNYPKECKRKVSGQGSEEIVDGHQPIHLLGKPGELRREYEEEISKVEAEP</sequence>
<dbReference type="Gene3D" id="3.30.40.10">
    <property type="entry name" value="Zinc/RING finger domain, C3HC4 (zinc finger)"/>
    <property type="match status" value="1"/>
</dbReference>
<keyword evidence="8" id="KW-0833">Ubl conjugation pathway</keyword>
<gene>
    <name evidence="17" type="ORF">SUZIE_154825</name>
</gene>
<dbReference type="EC" id="2.3.2.27" evidence="3"/>
<dbReference type="GO" id="GO:1902494">
    <property type="term" value="C:catalytic complex"/>
    <property type="evidence" value="ECO:0007669"/>
    <property type="project" value="UniProtKB-ARBA"/>
</dbReference>
<evidence type="ECO:0000256" key="3">
    <source>
        <dbReference type="ARBA" id="ARBA00012483"/>
    </source>
</evidence>
<dbReference type="EMBL" id="JAATJV010370314">
    <property type="protein sequence ID" value="MBZ3879815.1"/>
    <property type="molecule type" value="Genomic_DNA"/>
</dbReference>
<dbReference type="PANTHER" id="PTHR23328:SF1">
    <property type="entry name" value="E3 UBIQUITIN-PROTEIN LIGASE RNF168"/>
    <property type="match status" value="1"/>
</dbReference>
<keyword evidence="9" id="KW-0862">Zinc</keyword>
<dbReference type="CDD" id="cd22265">
    <property type="entry name" value="UDM1_RNF168"/>
    <property type="match status" value="1"/>
</dbReference>
<dbReference type="GO" id="GO:0031491">
    <property type="term" value="F:nucleosome binding"/>
    <property type="evidence" value="ECO:0007669"/>
    <property type="project" value="TreeGrafter"/>
</dbReference>
<evidence type="ECO:0000256" key="13">
    <source>
        <dbReference type="ARBA" id="ARBA00077266"/>
    </source>
</evidence>
<keyword evidence="12" id="KW-0539">Nucleus</keyword>
<evidence type="ECO:0000256" key="1">
    <source>
        <dbReference type="ARBA" id="ARBA00000900"/>
    </source>
</evidence>
<dbReference type="GO" id="GO:0005634">
    <property type="term" value="C:nucleus"/>
    <property type="evidence" value="ECO:0007669"/>
    <property type="project" value="UniProtKB-SubCell"/>
</dbReference>
<evidence type="ECO:0000256" key="5">
    <source>
        <dbReference type="ARBA" id="ARBA00022723"/>
    </source>
</evidence>
<organism evidence="17 18">
    <name type="scientific">Sciurus carolinensis</name>
    <name type="common">Eastern gray squirrel</name>
    <dbReference type="NCBI Taxonomy" id="30640"/>
    <lineage>
        <taxon>Eukaryota</taxon>
        <taxon>Metazoa</taxon>
        <taxon>Chordata</taxon>
        <taxon>Craniata</taxon>
        <taxon>Vertebrata</taxon>
        <taxon>Euteleostomi</taxon>
        <taxon>Mammalia</taxon>
        <taxon>Eutheria</taxon>
        <taxon>Euarchontoglires</taxon>
        <taxon>Glires</taxon>
        <taxon>Rodentia</taxon>
        <taxon>Sciuromorpha</taxon>
        <taxon>Sciuridae</taxon>
        <taxon>Sciurinae</taxon>
        <taxon>Sciurini</taxon>
        <taxon>Sciurus</taxon>
    </lineage>
</organism>
<feature type="domain" description="RING-type" evidence="16">
    <location>
        <begin position="67"/>
        <end position="106"/>
    </location>
</feature>
<evidence type="ECO:0000256" key="8">
    <source>
        <dbReference type="ARBA" id="ARBA00022786"/>
    </source>
</evidence>
<dbReference type="GO" id="GO:0061630">
    <property type="term" value="F:ubiquitin protein ligase activity"/>
    <property type="evidence" value="ECO:0007669"/>
    <property type="project" value="UniProtKB-EC"/>
</dbReference>
<name>A0AA41MXB5_SCICA</name>
<dbReference type="AlphaFoldDB" id="A0AA41MXB5"/>
<keyword evidence="18" id="KW-1185">Reference proteome</keyword>
<evidence type="ECO:0000256" key="11">
    <source>
        <dbReference type="ARBA" id="ARBA00023204"/>
    </source>
</evidence>
<evidence type="ECO:0000256" key="10">
    <source>
        <dbReference type="ARBA" id="ARBA00022853"/>
    </source>
</evidence>
<dbReference type="GO" id="GO:0006325">
    <property type="term" value="P:chromatin organization"/>
    <property type="evidence" value="ECO:0007669"/>
    <property type="project" value="UniProtKB-KW"/>
</dbReference>
<keyword evidence="6" id="KW-0227">DNA damage</keyword>
<dbReference type="SUPFAM" id="SSF57850">
    <property type="entry name" value="RING/U-box"/>
    <property type="match status" value="1"/>
</dbReference>
<accession>A0AA41MXB5</accession>
<dbReference type="PROSITE" id="PS50089">
    <property type="entry name" value="ZF_RING_2"/>
    <property type="match status" value="1"/>
</dbReference>
<keyword evidence="5" id="KW-0479">Metal-binding</keyword>
<evidence type="ECO:0000256" key="15">
    <source>
        <dbReference type="PROSITE-ProRule" id="PRU00175"/>
    </source>
</evidence>
<dbReference type="SMART" id="SM00184">
    <property type="entry name" value="RING"/>
    <property type="match status" value="1"/>
</dbReference>
<keyword evidence="10" id="KW-0156">Chromatin regulator</keyword>
<dbReference type="GO" id="GO:0006302">
    <property type="term" value="P:double-strand break repair"/>
    <property type="evidence" value="ECO:0007669"/>
    <property type="project" value="TreeGrafter"/>
</dbReference>
<evidence type="ECO:0000313" key="18">
    <source>
        <dbReference type="Proteomes" id="UP001166674"/>
    </source>
</evidence>
<evidence type="ECO:0000256" key="9">
    <source>
        <dbReference type="ARBA" id="ARBA00022833"/>
    </source>
</evidence>
<dbReference type="InterPro" id="IPR013083">
    <property type="entry name" value="Znf_RING/FYVE/PHD"/>
</dbReference>
<evidence type="ECO:0000256" key="14">
    <source>
        <dbReference type="ARBA" id="ARBA00079844"/>
    </source>
</evidence>
<dbReference type="Proteomes" id="UP001166674">
    <property type="component" value="Unassembled WGS sequence"/>
</dbReference>